<dbReference type="InterPro" id="IPR013783">
    <property type="entry name" value="Ig-like_fold"/>
</dbReference>
<protein>
    <recommendedName>
        <fullName evidence="3">Fibronectin type-III domain-containing protein</fullName>
    </recommendedName>
</protein>
<evidence type="ECO:0000313" key="2">
    <source>
        <dbReference type="Proteomes" id="UP000752013"/>
    </source>
</evidence>
<dbReference type="Gene3D" id="2.60.120.200">
    <property type="match status" value="1"/>
</dbReference>
<dbReference type="RefSeq" id="WP_167702887.1">
    <property type="nucleotide sequence ID" value="NZ_CP118168.1"/>
</dbReference>
<keyword evidence="2" id="KW-1185">Reference proteome</keyword>
<name>A0A968GBW7_9SPIO</name>
<evidence type="ECO:0000313" key="1">
    <source>
        <dbReference type="EMBL" id="NIZ46419.1"/>
    </source>
</evidence>
<comment type="caution">
    <text evidence="1">The sequence shown here is derived from an EMBL/GenBank/DDBJ whole genome shotgun (WGS) entry which is preliminary data.</text>
</comment>
<reference evidence="1" key="1">
    <citation type="submission" date="2020-03" db="EMBL/GenBank/DDBJ databases">
        <title>Spirochaetal bacteria isolated from arthropods constitute a novel genus Entomospira genus novum within the order Spirochaetales.</title>
        <authorList>
            <person name="Grana-Miraglia L."/>
            <person name="Sikutova S."/>
            <person name="Fingerle V."/>
            <person name="Sing A."/>
            <person name="Castillo-Ramirez S."/>
            <person name="Margos G."/>
            <person name="Rudolf I."/>
        </authorList>
    </citation>
    <scope>NUCLEOTIDE SEQUENCE</scope>
    <source>
        <strain evidence="1">BR208</strain>
    </source>
</reference>
<dbReference type="InterPro" id="IPR036116">
    <property type="entry name" value="FN3_sf"/>
</dbReference>
<evidence type="ECO:0008006" key="3">
    <source>
        <dbReference type="Google" id="ProtNLM"/>
    </source>
</evidence>
<proteinExistence type="predicted"/>
<dbReference type="AlphaFoldDB" id="A0A968GBW7"/>
<sequence length="480" mass="54209">MKMKLGQIGIWCLSFLSYSFASQLSVRELSNGWERGYFSNIQQSQANGIGSILYIDAYNDLPGIELLLNFESSDEYNRAYSHVSGEVTQSNIRARTGLYSAAFSGTNVLILHPHETSIFGGLTEKQNFSIGFWVNPLRLGDGEVLFSYRSSISHADQLIHQSLSAFIEADRIVWRFENIFFLENGEPILIELVGEPILRGEWVHQLVSMDVTRGFIHLLQNNEIVATRYTSADNNAGSITSLPNFQGKKGQELRIGEFFGYMDGFMISRNFIEHSSLARYERQGYYISEPISVQGKILEHISTISVQNDSAEIRILMRAHQSAKVLQSLASDVDWVPVTTDFFKKIHREGLTFIQVRVDFFAGKRSLSSPILHDIKIGYAMNPLPASPGSLRYDREMNVLKVLWQPLMTGNVVGYRLYFGTASGEYFGTLEQGLSPIDIGMEHMISLSGLERGRMYYFALVSYDEYGVESQFSPELAVLF</sequence>
<accession>A0A968GBW7</accession>
<dbReference type="InterPro" id="IPR013320">
    <property type="entry name" value="ConA-like_dom_sf"/>
</dbReference>
<dbReference type="Proteomes" id="UP000752013">
    <property type="component" value="Unassembled WGS sequence"/>
</dbReference>
<dbReference type="SUPFAM" id="SSF49265">
    <property type="entry name" value="Fibronectin type III"/>
    <property type="match status" value="1"/>
</dbReference>
<dbReference type="Gene3D" id="2.60.40.10">
    <property type="entry name" value="Immunoglobulins"/>
    <property type="match status" value="1"/>
</dbReference>
<gene>
    <name evidence="1" type="ORF">HCT46_00555</name>
</gene>
<dbReference type="EMBL" id="JAATLK010000001">
    <property type="protein sequence ID" value="NIZ46419.1"/>
    <property type="molecule type" value="Genomic_DNA"/>
</dbReference>
<dbReference type="SUPFAM" id="SSF49899">
    <property type="entry name" value="Concanavalin A-like lectins/glucanases"/>
    <property type="match status" value="1"/>
</dbReference>
<organism evidence="1 2">
    <name type="scientific">Entomospira nematocerorum</name>
    <dbReference type="NCBI Taxonomy" id="2719987"/>
    <lineage>
        <taxon>Bacteria</taxon>
        <taxon>Pseudomonadati</taxon>
        <taxon>Spirochaetota</taxon>
        <taxon>Spirochaetia</taxon>
        <taxon>Spirochaetales</taxon>
        <taxon>Spirochaetaceae</taxon>
        <taxon>Entomospira</taxon>
    </lineage>
</organism>